<proteinExistence type="predicted"/>
<organism evidence="1">
    <name type="scientific">marine sediment metagenome</name>
    <dbReference type="NCBI Taxonomy" id="412755"/>
    <lineage>
        <taxon>unclassified sequences</taxon>
        <taxon>metagenomes</taxon>
        <taxon>ecological metagenomes</taxon>
    </lineage>
</organism>
<comment type="caution">
    <text evidence="1">The sequence shown here is derived from an EMBL/GenBank/DDBJ whole genome shotgun (WGS) entry which is preliminary data.</text>
</comment>
<evidence type="ECO:0000313" key="1">
    <source>
        <dbReference type="EMBL" id="KKN74529.1"/>
    </source>
</evidence>
<sequence>MERSLGIPVPSRIHSNWLEAYYHYTSQSESPDLFHFWTAVSTIAGALRRQVWINERFFQWTPNFYIIMVGPAGVVSKSTSARIGMRLLSQVEGVVFGPKSMTWQGLTLALSEAQRMVPFGMEGDFLNMSCITCVVTELGTFLRPADKEMIDVLVDLWDSELETWTRKLKSSADTRIENPWINVIACTTPSWLRDNFPESMIGGGFTSRIVWVYGDKKRHLVPYLSDVIEPIEFKENEKKLVEDLRLIAELKGEYTLTPEAKAWGKIWYVNHNKARPRHMASERYGGYVARKQAHIHKLAIVIAAAQRNELSITEGDLIIAENMTTGLEQSMSMVFQSIGVGDVSRHVTEILAYVKAYNGIDNKTLWRYMLPIMSPQEFEIATRAAIKAGYMKLDSQSMRYKVVKEKKDE</sequence>
<dbReference type="AlphaFoldDB" id="A0A0F9T5Q6"/>
<dbReference type="EMBL" id="LAZR01000324">
    <property type="protein sequence ID" value="KKN74529.1"/>
    <property type="molecule type" value="Genomic_DNA"/>
</dbReference>
<protein>
    <submittedName>
        <fullName evidence="1">Uncharacterized protein</fullName>
    </submittedName>
</protein>
<dbReference type="InterPro" id="IPR025048">
    <property type="entry name" value="DUF3987"/>
</dbReference>
<dbReference type="Pfam" id="PF13148">
    <property type="entry name" value="DUF3987"/>
    <property type="match status" value="1"/>
</dbReference>
<gene>
    <name evidence="1" type="ORF">LCGC14_0389460</name>
</gene>
<accession>A0A0F9T5Q6</accession>
<reference evidence="1" key="1">
    <citation type="journal article" date="2015" name="Nature">
        <title>Complex archaea that bridge the gap between prokaryotes and eukaryotes.</title>
        <authorList>
            <person name="Spang A."/>
            <person name="Saw J.H."/>
            <person name="Jorgensen S.L."/>
            <person name="Zaremba-Niedzwiedzka K."/>
            <person name="Martijn J."/>
            <person name="Lind A.E."/>
            <person name="van Eijk R."/>
            <person name="Schleper C."/>
            <person name="Guy L."/>
            <person name="Ettema T.J."/>
        </authorList>
    </citation>
    <scope>NUCLEOTIDE SEQUENCE</scope>
</reference>
<name>A0A0F9T5Q6_9ZZZZ</name>